<evidence type="ECO:0000313" key="1">
    <source>
        <dbReference type="EMBL" id="MDC3418428.1"/>
    </source>
</evidence>
<dbReference type="AlphaFoldDB" id="A0A9X3WGY3"/>
<name>A0A9X3WGY3_9BACI</name>
<accession>A0A9X3WGY3</accession>
<dbReference type="EMBL" id="JAMQKC010000027">
    <property type="protein sequence ID" value="MDC3418428.1"/>
    <property type="molecule type" value="Genomic_DNA"/>
</dbReference>
<organism evidence="1 2">
    <name type="scientific">Aquibacillus salsiterrae</name>
    <dbReference type="NCBI Taxonomy" id="2950439"/>
    <lineage>
        <taxon>Bacteria</taxon>
        <taxon>Bacillati</taxon>
        <taxon>Bacillota</taxon>
        <taxon>Bacilli</taxon>
        <taxon>Bacillales</taxon>
        <taxon>Bacillaceae</taxon>
        <taxon>Aquibacillus</taxon>
    </lineage>
</organism>
<proteinExistence type="predicted"/>
<evidence type="ECO:0000313" key="2">
    <source>
        <dbReference type="Proteomes" id="UP001145069"/>
    </source>
</evidence>
<reference evidence="1" key="1">
    <citation type="submission" date="2022-06" db="EMBL/GenBank/DDBJ databases">
        <title>Aquibacillus sp. a new bacterium isolated from soil saline samples.</title>
        <authorList>
            <person name="Galisteo C."/>
            <person name="De La Haba R."/>
            <person name="Sanchez-Porro C."/>
            <person name="Ventosa A."/>
        </authorList>
    </citation>
    <scope>NUCLEOTIDE SEQUENCE</scope>
    <source>
        <strain evidence="1">3ASR75-54</strain>
    </source>
</reference>
<dbReference type="Proteomes" id="UP001145069">
    <property type="component" value="Unassembled WGS sequence"/>
</dbReference>
<protein>
    <submittedName>
        <fullName evidence="1">Uncharacterized protein</fullName>
    </submittedName>
</protein>
<comment type="caution">
    <text evidence="1">The sequence shown here is derived from an EMBL/GenBank/DDBJ whole genome shotgun (WGS) entry which is preliminary data.</text>
</comment>
<keyword evidence="2" id="KW-1185">Reference proteome</keyword>
<gene>
    <name evidence="1" type="ORF">NC799_16225</name>
</gene>
<sequence>MMRLKPKRGVFAFDADAQDKDETVGLNVMNAVKEAKNELEPLGINVAKGIDDLFHVGYKPKVIDI</sequence>